<accession>A0AB37UIP5</accession>
<organism evidence="1 2">
    <name type="scientific">Chroococcidiopsis cubana SAG 39.79</name>
    <dbReference type="NCBI Taxonomy" id="388085"/>
    <lineage>
        <taxon>Bacteria</taxon>
        <taxon>Bacillati</taxon>
        <taxon>Cyanobacteriota</taxon>
        <taxon>Cyanophyceae</taxon>
        <taxon>Chroococcidiopsidales</taxon>
        <taxon>Chroococcidiopsidaceae</taxon>
        <taxon>Chroococcidiopsis</taxon>
    </lineage>
</organism>
<comment type="caution">
    <text evidence="1">The sequence shown here is derived from an EMBL/GenBank/DDBJ whole genome shotgun (WGS) entry which is preliminary data.</text>
</comment>
<gene>
    <name evidence="1" type="ORF">DSM107010_35030</name>
</gene>
<proteinExistence type="predicted"/>
<dbReference type="Proteomes" id="UP000282574">
    <property type="component" value="Unassembled WGS sequence"/>
</dbReference>
<dbReference type="EMBL" id="RSCK01000029">
    <property type="protein sequence ID" value="RUT11234.1"/>
    <property type="molecule type" value="Genomic_DNA"/>
</dbReference>
<protein>
    <submittedName>
        <fullName evidence="1">Uncharacterized protein</fullName>
    </submittedName>
</protein>
<dbReference type="AlphaFoldDB" id="A0AB37UIP5"/>
<sequence>MLGNLDLNLLSQVVSPGTYSVEKENSIYKLQTYAKLGTQSSGRIRQKLDIQHIQKLAIPVLKAVDNILFNNA</sequence>
<reference evidence="1 2" key="1">
    <citation type="journal article" date="2019" name="Genome Biol. Evol.">
        <title>Day and night: Metabolic profiles and evolutionary relationships of six axenic non-marine cyanobacteria.</title>
        <authorList>
            <person name="Will S.E."/>
            <person name="Henke P."/>
            <person name="Boedeker C."/>
            <person name="Huang S."/>
            <person name="Brinkmann H."/>
            <person name="Rohde M."/>
            <person name="Jarek M."/>
            <person name="Friedl T."/>
            <person name="Seufert S."/>
            <person name="Schumacher M."/>
            <person name="Overmann J."/>
            <person name="Neumann-Schaal M."/>
            <person name="Petersen J."/>
        </authorList>
    </citation>
    <scope>NUCLEOTIDE SEQUENCE [LARGE SCALE GENOMIC DNA]</scope>
    <source>
        <strain evidence="1 2">SAG 39.79</strain>
    </source>
</reference>
<evidence type="ECO:0000313" key="2">
    <source>
        <dbReference type="Proteomes" id="UP000282574"/>
    </source>
</evidence>
<name>A0AB37UIP5_9CYAN</name>
<evidence type="ECO:0000313" key="1">
    <source>
        <dbReference type="EMBL" id="RUT11234.1"/>
    </source>
</evidence>
<keyword evidence="2" id="KW-1185">Reference proteome</keyword>